<reference evidence="2 3" key="1">
    <citation type="submission" date="2023-06" db="EMBL/GenBank/DDBJ databases">
        <title>SYSU T0a273.</title>
        <authorList>
            <person name="Gao L."/>
            <person name="Fang B.-Z."/>
            <person name="Li W.-J."/>
        </authorList>
    </citation>
    <scope>NUCLEOTIDE SEQUENCE [LARGE SCALE GENOMIC DNA]</scope>
    <source>
        <strain evidence="2 3">SYSU T0a273</strain>
    </source>
</reference>
<feature type="domain" description="NAD-dependent epimerase/dehydratase" evidence="1">
    <location>
        <begin position="9"/>
        <end position="219"/>
    </location>
</feature>
<dbReference type="PANTHER" id="PTHR43245">
    <property type="entry name" value="BIFUNCTIONAL POLYMYXIN RESISTANCE PROTEIN ARNA"/>
    <property type="match status" value="1"/>
</dbReference>
<dbReference type="Gene3D" id="3.40.50.720">
    <property type="entry name" value="NAD(P)-binding Rossmann-like Domain"/>
    <property type="match status" value="1"/>
</dbReference>
<dbReference type="SUPFAM" id="SSF51735">
    <property type="entry name" value="NAD(P)-binding Rossmann-fold domains"/>
    <property type="match status" value="1"/>
</dbReference>
<protein>
    <submittedName>
        <fullName evidence="2">NAD-dependent epimerase/dehydratase family protein</fullName>
    </submittedName>
</protein>
<dbReference type="Proteomes" id="UP001172756">
    <property type="component" value="Unassembled WGS sequence"/>
</dbReference>
<dbReference type="PANTHER" id="PTHR43245:SF13">
    <property type="entry name" value="UDP-D-APIOSE_UDP-D-XYLOSE SYNTHASE 2"/>
    <property type="match status" value="1"/>
</dbReference>
<sequence length="290" mass="30875">MSTVYDAGVVGSAGFIGGAILRDLRARGLRVARFTRDHPVLEAGALAADAASARVLVWAAGGVVPAVAHERPDLVERELETFDAFVAAAMDRDLPPRIVLLSSGGAVYGHPELPPYREHGPVHPSNAYGALKLEQERILARAHAPSTSLRLSNVYGPGQSGANGQGVLAIWMRAVLAGAPVRIVGDGEVERDYVHIDDVTEAVARVAERPDAPAVLNIGSGRPTHLIDLLELVEYVVGPERVTVERLPGRAADAASTWLDVSLAHEALDWQARVPLAEGIASQWAWMRDA</sequence>
<organism evidence="2 3">
    <name type="scientific">Demequina lignilytica</name>
    <dbReference type="NCBI Taxonomy" id="3051663"/>
    <lineage>
        <taxon>Bacteria</taxon>
        <taxon>Bacillati</taxon>
        <taxon>Actinomycetota</taxon>
        <taxon>Actinomycetes</taxon>
        <taxon>Micrococcales</taxon>
        <taxon>Demequinaceae</taxon>
        <taxon>Demequina</taxon>
    </lineage>
</organism>
<dbReference type="Pfam" id="PF01370">
    <property type="entry name" value="Epimerase"/>
    <property type="match status" value="1"/>
</dbReference>
<dbReference type="InterPro" id="IPR001509">
    <property type="entry name" value="Epimerase_deHydtase"/>
</dbReference>
<dbReference type="AlphaFoldDB" id="A0AB35MI05"/>
<accession>A0AB35MI05</accession>
<name>A0AB35MI05_9MICO</name>
<evidence type="ECO:0000313" key="2">
    <source>
        <dbReference type="EMBL" id="MDN4483388.1"/>
    </source>
</evidence>
<dbReference type="RefSeq" id="WP_301160265.1">
    <property type="nucleotide sequence ID" value="NZ_JAUHQB010000004.1"/>
</dbReference>
<evidence type="ECO:0000313" key="3">
    <source>
        <dbReference type="Proteomes" id="UP001172756"/>
    </source>
</evidence>
<dbReference type="EMBL" id="JAUHQB010000004">
    <property type="protein sequence ID" value="MDN4483388.1"/>
    <property type="molecule type" value="Genomic_DNA"/>
</dbReference>
<gene>
    <name evidence="2" type="ORF">QQ002_07545</name>
</gene>
<proteinExistence type="predicted"/>
<evidence type="ECO:0000259" key="1">
    <source>
        <dbReference type="Pfam" id="PF01370"/>
    </source>
</evidence>
<dbReference type="PRINTS" id="PR01713">
    <property type="entry name" value="NUCEPIMERASE"/>
</dbReference>
<dbReference type="InterPro" id="IPR050177">
    <property type="entry name" value="Lipid_A_modif_metabolic_enz"/>
</dbReference>
<dbReference type="InterPro" id="IPR036291">
    <property type="entry name" value="NAD(P)-bd_dom_sf"/>
</dbReference>
<comment type="caution">
    <text evidence="2">The sequence shown here is derived from an EMBL/GenBank/DDBJ whole genome shotgun (WGS) entry which is preliminary data.</text>
</comment>